<feature type="transmembrane region" description="Helical" evidence="1">
    <location>
        <begin position="12"/>
        <end position="29"/>
    </location>
</feature>
<evidence type="ECO:0000313" key="3">
    <source>
        <dbReference type="Proteomes" id="UP000178336"/>
    </source>
</evidence>
<evidence type="ECO:0000313" key="2">
    <source>
        <dbReference type="EMBL" id="OGD95112.1"/>
    </source>
</evidence>
<organism evidence="2 3">
    <name type="scientific">Candidatus Curtissbacteria bacterium RIFCSPLOWO2_01_FULL_37_9</name>
    <dbReference type="NCBI Taxonomy" id="1797724"/>
    <lineage>
        <taxon>Bacteria</taxon>
        <taxon>Candidatus Curtissiibacteriota</taxon>
    </lineage>
</organism>
<evidence type="ECO:0000256" key="1">
    <source>
        <dbReference type="SAM" id="Phobius"/>
    </source>
</evidence>
<gene>
    <name evidence="2" type="ORF">A3A48_01305</name>
</gene>
<comment type="caution">
    <text evidence="2">The sequence shown here is derived from an EMBL/GenBank/DDBJ whole genome shotgun (WGS) entry which is preliminary data.</text>
</comment>
<keyword evidence="1" id="KW-0472">Membrane</keyword>
<dbReference type="EMBL" id="MFBN01000027">
    <property type="protein sequence ID" value="OGD95112.1"/>
    <property type="molecule type" value="Genomic_DNA"/>
</dbReference>
<feature type="transmembrane region" description="Helical" evidence="1">
    <location>
        <begin position="64"/>
        <end position="86"/>
    </location>
</feature>
<keyword evidence="1" id="KW-0812">Transmembrane</keyword>
<feature type="transmembrane region" description="Helical" evidence="1">
    <location>
        <begin position="35"/>
        <end position="52"/>
    </location>
</feature>
<reference evidence="2 3" key="1">
    <citation type="journal article" date="2016" name="Nat. Commun.">
        <title>Thousands of microbial genomes shed light on interconnected biogeochemical processes in an aquifer system.</title>
        <authorList>
            <person name="Anantharaman K."/>
            <person name="Brown C.T."/>
            <person name="Hug L.A."/>
            <person name="Sharon I."/>
            <person name="Castelle C.J."/>
            <person name="Probst A.J."/>
            <person name="Thomas B.C."/>
            <person name="Singh A."/>
            <person name="Wilkins M.J."/>
            <person name="Karaoz U."/>
            <person name="Brodie E.L."/>
            <person name="Williams K.H."/>
            <person name="Hubbard S.S."/>
            <person name="Banfield J.F."/>
        </authorList>
    </citation>
    <scope>NUCLEOTIDE SEQUENCE [LARGE SCALE GENOMIC DNA]</scope>
</reference>
<sequence length="125" mass="14936">MKNTPITFNWRIIWYSILIWFLSFVISGFVVLPWFYLVLPVVVFWTTVYFFKKSERSFAAGLKVSIFWFIAIAIMSFAELIGPYYFNFQIYFSDLRNILLFPLILLVPVIYSLFLENSNLKRTTK</sequence>
<keyword evidence="1" id="KW-1133">Transmembrane helix</keyword>
<dbReference type="Proteomes" id="UP000178336">
    <property type="component" value="Unassembled WGS sequence"/>
</dbReference>
<protein>
    <submittedName>
        <fullName evidence="2">Uncharacterized protein</fullName>
    </submittedName>
</protein>
<dbReference type="STRING" id="1797724.A3A48_01305"/>
<feature type="transmembrane region" description="Helical" evidence="1">
    <location>
        <begin position="98"/>
        <end position="115"/>
    </location>
</feature>
<dbReference type="AlphaFoldDB" id="A0A1F5GTB3"/>
<accession>A0A1F5GTB3</accession>
<proteinExistence type="predicted"/>
<name>A0A1F5GTB3_9BACT</name>